<name>A0A2S7EXG4_9XANT</name>
<dbReference type="Proteomes" id="UP000239939">
    <property type="component" value="Unassembled WGS sequence"/>
</dbReference>
<organism evidence="3 4">
    <name type="scientific">Xanthomonas populi</name>
    <dbReference type="NCBI Taxonomy" id="53414"/>
    <lineage>
        <taxon>Bacteria</taxon>
        <taxon>Pseudomonadati</taxon>
        <taxon>Pseudomonadota</taxon>
        <taxon>Gammaproteobacteria</taxon>
        <taxon>Lysobacterales</taxon>
        <taxon>Lysobacteraceae</taxon>
        <taxon>Xanthomonas</taxon>
    </lineage>
</organism>
<dbReference type="OrthoDB" id="9796252at2"/>
<dbReference type="InterPro" id="IPR051330">
    <property type="entry name" value="Phosphatase_reg/MetRdx"/>
</dbReference>
<protein>
    <submittedName>
        <fullName evidence="3">Diguanylate cyclase</fullName>
    </submittedName>
</protein>
<gene>
    <name evidence="3" type="ORF">XpopCFBP1817_04750</name>
</gene>
<dbReference type="RefSeq" id="WP_128416216.1">
    <property type="nucleotide sequence ID" value="NZ_MDEJ01000018.1"/>
</dbReference>
<dbReference type="Pfam" id="PF13185">
    <property type="entry name" value="GAF_2"/>
    <property type="match status" value="1"/>
</dbReference>
<dbReference type="PROSITE" id="PS01320">
    <property type="entry name" value="UPF0067"/>
    <property type="match status" value="1"/>
</dbReference>
<sequence length="160" mass="16906">MLATSSLTGSKPEQYAQLTAQAQALVHGEPDRIANAANLAALIFHSLPSLNWAGFYFYDGHELVVGPFQGLPACVRIPLDKGVCGAAASTRQSQRIADVEAYPGHIACDSASRSELVIALVKADALIGVLDLDSPELDRFDADDQRGLEAIAQVFVGALT</sequence>
<accession>A0A2S7EXG4</accession>
<dbReference type="InterPro" id="IPR029016">
    <property type="entry name" value="GAF-like_dom_sf"/>
</dbReference>
<dbReference type="PANTHER" id="PTHR21021:SF15">
    <property type="entry name" value="FREE METHIONINE-R-SULFOXIDE REDUCTASE"/>
    <property type="match status" value="1"/>
</dbReference>
<feature type="domain" description="GAF" evidence="2">
    <location>
        <begin position="55"/>
        <end position="154"/>
    </location>
</feature>
<dbReference type="Gene3D" id="3.30.450.40">
    <property type="match status" value="1"/>
</dbReference>
<dbReference type="SUPFAM" id="SSF55781">
    <property type="entry name" value="GAF domain-like"/>
    <property type="match status" value="1"/>
</dbReference>
<dbReference type="PANTHER" id="PTHR21021">
    <property type="entry name" value="GAF/PUTATIVE CYTOSKELETAL PROTEIN"/>
    <property type="match status" value="1"/>
</dbReference>
<dbReference type="GO" id="GO:0033745">
    <property type="term" value="F:L-methionine-(R)-S-oxide reductase activity"/>
    <property type="evidence" value="ECO:0007669"/>
    <property type="project" value="TreeGrafter"/>
</dbReference>
<evidence type="ECO:0000259" key="2">
    <source>
        <dbReference type="Pfam" id="PF13185"/>
    </source>
</evidence>
<evidence type="ECO:0000313" key="3">
    <source>
        <dbReference type="EMBL" id="PPU97838.1"/>
    </source>
</evidence>
<dbReference type="GO" id="GO:0005829">
    <property type="term" value="C:cytosol"/>
    <property type="evidence" value="ECO:0007669"/>
    <property type="project" value="TreeGrafter"/>
</dbReference>
<comment type="caution">
    <text evidence="3">The sequence shown here is derived from an EMBL/GenBank/DDBJ whole genome shotgun (WGS) entry which is preliminary data.</text>
</comment>
<comment type="similarity">
    <text evidence="1">Belongs to the free Met sulfoxide reductase family.</text>
</comment>
<dbReference type="InterPro" id="IPR000614">
    <property type="entry name" value="FRMsr_CS"/>
</dbReference>
<evidence type="ECO:0000256" key="1">
    <source>
        <dbReference type="ARBA" id="ARBA00038454"/>
    </source>
</evidence>
<proteinExistence type="inferred from homology"/>
<evidence type="ECO:0000313" key="4">
    <source>
        <dbReference type="Proteomes" id="UP000239939"/>
    </source>
</evidence>
<dbReference type="FunFam" id="3.30.450.40:FF:000008">
    <property type="entry name" value="GAF domain-containing proteins"/>
    <property type="match status" value="1"/>
</dbReference>
<dbReference type="InterPro" id="IPR003018">
    <property type="entry name" value="GAF"/>
</dbReference>
<reference evidence="4" key="1">
    <citation type="submission" date="2016-08" db="EMBL/GenBank/DDBJ databases">
        <authorList>
            <person name="Merda D."/>
            <person name="Briand M."/>
            <person name="Taghouti G."/>
            <person name="Carrere S."/>
            <person name="Gouzy J."/>
            <person name="Portier P."/>
            <person name="Jacques M.-A."/>
            <person name="Fischer-Le Saux M."/>
        </authorList>
    </citation>
    <scope>NUCLEOTIDE SEQUENCE [LARGE SCALE GENOMIC DNA]</scope>
    <source>
        <strain evidence="4">CFBP1817</strain>
    </source>
</reference>
<dbReference type="EMBL" id="MDEJ01000018">
    <property type="protein sequence ID" value="PPU97838.1"/>
    <property type="molecule type" value="Genomic_DNA"/>
</dbReference>
<keyword evidence="4" id="KW-1185">Reference proteome</keyword>
<dbReference type="AlphaFoldDB" id="A0A2S7EXG4"/>